<dbReference type="EMBL" id="JAFJYH010000079">
    <property type="protein sequence ID" value="KAG4420692.1"/>
    <property type="molecule type" value="Genomic_DNA"/>
</dbReference>
<dbReference type="InterPro" id="IPR045518">
    <property type="entry name" value="2EXR"/>
</dbReference>
<organism evidence="3 4">
    <name type="scientific">Cadophora malorum</name>
    <dbReference type="NCBI Taxonomy" id="108018"/>
    <lineage>
        <taxon>Eukaryota</taxon>
        <taxon>Fungi</taxon>
        <taxon>Dikarya</taxon>
        <taxon>Ascomycota</taxon>
        <taxon>Pezizomycotina</taxon>
        <taxon>Leotiomycetes</taxon>
        <taxon>Helotiales</taxon>
        <taxon>Ploettnerulaceae</taxon>
        <taxon>Cadophora</taxon>
    </lineage>
</organism>
<evidence type="ECO:0000256" key="1">
    <source>
        <dbReference type="SAM" id="MobiDB-lite"/>
    </source>
</evidence>
<protein>
    <recommendedName>
        <fullName evidence="2">2EXR domain-containing protein</fullName>
    </recommendedName>
</protein>
<sequence length="339" mass="37796">MSSTNSEPHQPRETSDLSPASTMSPVQVELDSAAIHSSEVSALPAKTPVITHSRELLVVNKFSSSSEVAATGMDVPIIFDKFTLFPKLPAEMRCKIWFYSLPGPRVVEIDWVRGAEWVCRSESQFIPSGLLSANKESRDEFLKYYSPFLELAIPVKVDVRKLGQIPYRIANGSITYIDPTIDTLYISANHYDRLSVTLESMGALTSMECLRKLQSFACEHHEMEDGMSDAEDLDYSFTAFLPNITTVVVMVGDIMYRDLCRPNTERPRGEITFKDSKYDPAYIRSLEARSSSFSLRVEHAKKVFLDPARHGLTACFTARIFRGGAEVDLEADIIGAGAT</sequence>
<dbReference type="AlphaFoldDB" id="A0A8H7TK42"/>
<feature type="region of interest" description="Disordered" evidence="1">
    <location>
        <begin position="1"/>
        <end position="23"/>
    </location>
</feature>
<name>A0A8H7TK42_9HELO</name>
<evidence type="ECO:0000259" key="2">
    <source>
        <dbReference type="Pfam" id="PF20150"/>
    </source>
</evidence>
<reference evidence="3" key="1">
    <citation type="submission" date="2021-02" db="EMBL/GenBank/DDBJ databases">
        <title>Genome sequence Cadophora malorum strain M34.</title>
        <authorList>
            <person name="Stefanovic E."/>
            <person name="Vu D."/>
            <person name="Scully C."/>
            <person name="Dijksterhuis J."/>
            <person name="Roader J."/>
            <person name="Houbraken J."/>
        </authorList>
    </citation>
    <scope>NUCLEOTIDE SEQUENCE</scope>
    <source>
        <strain evidence="3">M34</strain>
    </source>
</reference>
<dbReference type="Pfam" id="PF20150">
    <property type="entry name" value="2EXR"/>
    <property type="match status" value="1"/>
</dbReference>
<feature type="domain" description="2EXR" evidence="2">
    <location>
        <begin position="82"/>
        <end position="184"/>
    </location>
</feature>
<accession>A0A8H7TK42</accession>
<comment type="caution">
    <text evidence="3">The sequence shown here is derived from an EMBL/GenBank/DDBJ whole genome shotgun (WGS) entry which is preliminary data.</text>
</comment>
<gene>
    <name evidence="3" type="ORF">IFR04_006180</name>
</gene>
<evidence type="ECO:0000313" key="3">
    <source>
        <dbReference type="EMBL" id="KAG4420692.1"/>
    </source>
</evidence>
<dbReference type="Proteomes" id="UP000664132">
    <property type="component" value="Unassembled WGS sequence"/>
</dbReference>
<evidence type="ECO:0000313" key="4">
    <source>
        <dbReference type="Proteomes" id="UP000664132"/>
    </source>
</evidence>
<keyword evidence="4" id="KW-1185">Reference proteome</keyword>
<dbReference type="OrthoDB" id="3557818at2759"/>
<proteinExistence type="predicted"/>
<dbReference type="PANTHER" id="PTHR35910">
    <property type="entry name" value="2EXR DOMAIN-CONTAINING PROTEIN"/>
    <property type="match status" value="1"/>
</dbReference>
<dbReference type="PANTHER" id="PTHR35910:SF6">
    <property type="entry name" value="2EXR DOMAIN-CONTAINING PROTEIN"/>
    <property type="match status" value="1"/>
</dbReference>